<evidence type="ECO:0000256" key="1">
    <source>
        <dbReference type="ARBA" id="ARBA00004241"/>
    </source>
</evidence>
<keyword evidence="5" id="KW-0732">Signal</keyword>
<sequence length="88" mass="9191">MRTIQQVNTNKVRDAADAVQSTAFAGLVSPYNVGKINTTVALGHSGSANALALGAGMRINEQFTVKLGGAYDTGTEQVSSYVGAGWEW</sequence>
<keyword evidence="6" id="KW-0472">Membrane</keyword>
<evidence type="ECO:0000256" key="6">
    <source>
        <dbReference type="ARBA" id="ARBA00023136"/>
    </source>
</evidence>
<accession>A0ABY5GC06</accession>
<dbReference type="SUPFAM" id="SSF54523">
    <property type="entry name" value="Pili subunits"/>
    <property type="match status" value="1"/>
</dbReference>
<dbReference type="Gene3D" id="3.30.1300.30">
    <property type="entry name" value="GSPII I/J protein-like"/>
    <property type="match status" value="1"/>
</dbReference>
<evidence type="ECO:0000256" key="4">
    <source>
        <dbReference type="ARBA" id="ARBA00022692"/>
    </source>
</evidence>
<organism evidence="9 10">
    <name type="scientific">Vibrio pelagius</name>
    <dbReference type="NCBI Taxonomy" id="28169"/>
    <lineage>
        <taxon>Bacteria</taxon>
        <taxon>Pseudomonadati</taxon>
        <taxon>Pseudomonadota</taxon>
        <taxon>Gammaproteobacteria</taxon>
        <taxon>Vibrionales</taxon>
        <taxon>Vibrionaceae</taxon>
        <taxon>Vibrio</taxon>
    </lineage>
</organism>
<dbReference type="InterPro" id="IPR005594">
    <property type="entry name" value="YadA_C"/>
</dbReference>
<dbReference type="Pfam" id="PF03895">
    <property type="entry name" value="YadA_anchor"/>
    <property type="match status" value="1"/>
</dbReference>
<keyword evidence="7" id="KW-0998">Cell outer membrane</keyword>
<protein>
    <submittedName>
        <fullName evidence="9">YadA-like family protein</fullName>
    </submittedName>
</protein>
<dbReference type="RefSeq" id="WP_255232982.1">
    <property type="nucleotide sequence ID" value="NZ_CP090616.1"/>
</dbReference>
<name>A0ABY5GC06_VIBPE</name>
<reference evidence="9" key="1">
    <citation type="submission" date="2022-01" db="EMBL/GenBank/DDBJ databases">
        <title>Alginate degradation mechanism of Vibrio pelagius WXL662.</title>
        <authorList>
            <person name="He X."/>
        </authorList>
    </citation>
    <scope>NUCLEOTIDE SEQUENCE</scope>
    <source>
        <strain evidence="9">WXL662</strain>
        <plasmid evidence="9">p_1</plasmid>
    </source>
</reference>
<keyword evidence="3" id="KW-1134">Transmembrane beta strand</keyword>
<evidence type="ECO:0000313" key="10">
    <source>
        <dbReference type="Proteomes" id="UP001059120"/>
    </source>
</evidence>
<gene>
    <name evidence="9" type="ORF">LZI70_19870</name>
</gene>
<evidence type="ECO:0000256" key="5">
    <source>
        <dbReference type="ARBA" id="ARBA00022729"/>
    </source>
</evidence>
<evidence type="ECO:0000313" key="9">
    <source>
        <dbReference type="EMBL" id="UTT87281.1"/>
    </source>
</evidence>
<keyword evidence="4" id="KW-0812">Transmembrane</keyword>
<comment type="subcellular location">
    <subcellularLocation>
        <location evidence="2">Cell outer membrane</location>
    </subcellularLocation>
    <subcellularLocation>
        <location evidence="1">Cell surface</location>
    </subcellularLocation>
</comment>
<geneLocation type="plasmid" evidence="9 10">
    <name>p_1</name>
</geneLocation>
<dbReference type="InterPro" id="IPR045584">
    <property type="entry name" value="Pilin-like"/>
</dbReference>
<keyword evidence="10" id="KW-1185">Reference proteome</keyword>
<evidence type="ECO:0000256" key="3">
    <source>
        <dbReference type="ARBA" id="ARBA00022452"/>
    </source>
</evidence>
<feature type="domain" description="Trimeric autotransporter adhesin YadA-like C-terminal membrane anchor" evidence="8">
    <location>
        <begin position="29"/>
        <end position="88"/>
    </location>
</feature>
<dbReference type="Proteomes" id="UP001059120">
    <property type="component" value="Plasmid p_1"/>
</dbReference>
<evidence type="ECO:0000256" key="7">
    <source>
        <dbReference type="ARBA" id="ARBA00023237"/>
    </source>
</evidence>
<evidence type="ECO:0000259" key="8">
    <source>
        <dbReference type="Pfam" id="PF03895"/>
    </source>
</evidence>
<keyword evidence="9" id="KW-0614">Plasmid</keyword>
<evidence type="ECO:0000256" key="2">
    <source>
        <dbReference type="ARBA" id="ARBA00004442"/>
    </source>
</evidence>
<proteinExistence type="predicted"/>
<dbReference type="EMBL" id="CP090616">
    <property type="protein sequence ID" value="UTT87281.1"/>
    <property type="molecule type" value="Genomic_DNA"/>
</dbReference>